<organism evidence="1 2">
    <name type="scientific">Rangifer tarandus platyrhynchus</name>
    <name type="common">Svalbard reindeer</name>
    <dbReference type="NCBI Taxonomy" id="3082113"/>
    <lineage>
        <taxon>Eukaryota</taxon>
        <taxon>Metazoa</taxon>
        <taxon>Chordata</taxon>
        <taxon>Craniata</taxon>
        <taxon>Vertebrata</taxon>
        <taxon>Euteleostomi</taxon>
        <taxon>Mammalia</taxon>
        <taxon>Eutheria</taxon>
        <taxon>Laurasiatheria</taxon>
        <taxon>Artiodactyla</taxon>
        <taxon>Ruminantia</taxon>
        <taxon>Pecora</taxon>
        <taxon>Cervidae</taxon>
        <taxon>Odocoileinae</taxon>
        <taxon>Rangifer</taxon>
    </lineage>
</organism>
<name>A0ABN8YT63_RANTA</name>
<evidence type="ECO:0000313" key="1">
    <source>
        <dbReference type="EMBL" id="CAI9164768.1"/>
    </source>
</evidence>
<accession>A0ABN8YT63</accession>
<gene>
    <name evidence="1" type="ORF">MRATA1EN1_LOCUS13730</name>
</gene>
<protein>
    <submittedName>
        <fullName evidence="1">Uncharacterized protein</fullName>
    </submittedName>
</protein>
<proteinExistence type="predicted"/>
<keyword evidence="2" id="KW-1185">Reference proteome</keyword>
<sequence length="279" mass="30752">MCSGPSSVSWDLNLTAESGHVVLTFRDGICTAPPPELTLEPPEELLEPALWTEPCEYLWGKSQRFTDGGSRVNGQHPVWKATTPENSAQRDEWQTVFPAVRCSCTLVLLLGQFVEKVALVLKSHIFVDEIKAQRETATFPLSAVMLLCGRSTSVPQSTNLDHTRGSRNLAMAVRKIEIMRFGKDTAEMMSRLSRASHQGRMMSGCVITGNVNPGHLVQMKTDGPDHTGSPDAIVERDQEGTRGTVRAQPHLGWNVSREALHAITQENAPERDTARPLCK</sequence>
<dbReference type="Proteomes" id="UP001176941">
    <property type="component" value="Chromosome 23"/>
</dbReference>
<reference evidence="1" key="1">
    <citation type="submission" date="2023-04" db="EMBL/GenBank/DDBJ databases">
        <authorList>
            <consortium name="ELIXIR-Norway"/>
        </authorList>
    </citation>
    <scope>NUCLEOTIDE SEQUENCE [LARGE SCALE GENOMIC DNA]</scope>
</reference>
<dbReference type="EMBL" id="OX459959">
    <property type="protein sequence ID" value="CAI9164768.1"/>
    <property type="molecule type" value="Genomic_DNA"/>
</dbReference>
<evidence type="ECO:0000313" key="2">
    <source>
        <dbReference type="Proteomes" id="UP001176941"/>
    </source>
</evidence>